<sequence length="348" mass="39234">MAHNRRRAKKASPRPHDIDLSADNVSNDSDYSRSSSPESQGGSDQHSSDPTPVPSDDEQPHARSSQAKNARSPHWQSWEDRYLAQAVDETRPFLLPPSERKAGWNRTADVLYRNSCAAGPRFTSERSGSACKNRFMKLMKEHKKGETESRMKTGAVEEISEHIKLMTELQAIMDDHNDSAKKFSGKSKQKSAIEAKAGQELWDAAMMGLARREGLIDVSELDGSSIREKQGQRKRRRPLLPSNHQNRTCSLEGNDSEVEPPPKRRRRSTIQDVLQQRNEEDCKRLKEARMRADRQHGDLLHAQNATLNAITNPTNEIKGFCEDNPATRDAADSSRTTEILAQLVTKKF</sequence>
<evidence type="ECO:0000313" key="4">
    <source>
        <dbReference type="Proteomes" id="UP001218218"/>
    </source>
</evidence>
<comment type="caution">
    <text evidence="3">The sequence shown here is derived from an EMBL/GenBank/DDBJ whole genome shotgun (WGS) entry which is preliminary data.</text>
</comment>
<evidence type="ECO:0000256" key="1">
    <source>
        <dbReference type="SAM" id="MobiDB-lite"/>
    </source>
</evidence>
<proteinExistence type="predicted"/>
<evidence type="ECO:0000313" key="3">
    <source>
        <dbReference type="EMBL" id="KAJ7307916.1"/>
    </source>
</evidence>
<feature type="region of interest" description="Disordered" evidence="1">
    <location>
        <begin position="226"/>
        <end position="271"/>
    </location>
</feature>
<dbReference type="AlphaFoldDB" id="A0AAD6Z5J8"/>
<reference evidence="3" key="1">
    <citation type="submission" date="2023-03" db="EMBL/GenBank/DDBJ databases">
        <title>Massive genome expansion in bonnet fungi (Mycena s.s.) driven by repeated elements and novel gene families across ecological guilds.</title>
        <authorList>
            <consortium name="Lawrence Berkeley National Laboratory"/>
            <person name="Harder C.B."/>
            <person name="Miyauchi S."/>
            <person name="Viragh M."/>
            <person name="Kuo A."/>
            <person name="Thoen E."/>
            <person name="Andreopoulos B."/>
            <person name="Lu D."/>
            <person name="Skrede I."/>
            <person name="Drula E."/>
            <person name="Henrissat B."/>
            <person name="Morin E."/>
            <person name="Kohler A."/>
            <person name="Barry K."/>
            <person name="LaButti K."/>
            <person name="Morin E."/>
            <person name="Salamov A."/>
            <person name="Lipzen A."/>
            <person name="Mereny Z."/>
            <person name="Hegedus B."/>
            <person name="Baldrian P."/>
            <person name="Stursova M."/>
            <person name="Weitz H."/>
            <person name="Taylor A."/>
            <person name="Grigoriev I.V."/>
            <person name="Nagy L.G."/>
            <person name="Martin F."/>
            <person name="Kauserud H."/>
        </authorList>
    </citation>
    <scope>NUCLEOTIDE SEQUENCE</scope>
    <source>
        <strain evidence="3">CBHHK002</strain>
    </source>
</reference>
<keyword evidence="4" id="KW-1185">Reference proteome</keyword>
<protein>
    <recommendedName>
        <fullName evidence="2">Myb-like domain-containing protein</fullName>
    </recommendedName>
</protein>
<feature type="compositionally biased region" description="Basic residues" evidence="1">
    <location>
        <begin position="1"/>
        <end position="13"/>
    </location>
</feature>
<name>A0AAD6Z5J8_9AGAR</name>
<feature type="domain" description="Myb-like" evidence="2">
    <location>
        <begin position="67"/>
        <end position="139"/>
    </location>
</feature>
<dbReference type="InterPro" id="IPR001005">
    <property type="entry name" value="SANT/Myb"/>
</dbReference>
<accession>A0AAD6Z5J8</accession>
<dbReference type="EMBL" id="JARIHO010000086">
    <property type="protein sequence ID" value="KAJ7307916.1"/>
    <property type="molecule type" value="Genomic_DNA"/>
</dbReference>
<organism evidence="3 4">
    <name type="scientific">Mycena albidolilacea</name>
    <dbReference type="NCBI Taxonomy" id="1033008"/>
    <lineage>
        <taxon>Eukaryota</taxon>
        <taxon>Fungi</taxon>
        <taxon>Dikarya</taxon>
        <taxon>Basidiomycota</taxon>
        <taxon>Agaricomycotina</taxon>
        <taxon>Agaricomycetes</taxon>
        <taxon>Agaricomycetidae</taxon>
        <taxon>Agaricales</taxon>
        <taxon>Marasmiineae</taxon>
        <taxon>Mycenaceae</taxon>
        <taxon>Mycena</taxon>
    </lineage>
</organism>
<dbReference type="Proteomes" id="UP001218218">
    <property type="component" value="Unassembled WGS sequence"/>
</dbReference>
<evidence type="ECO:0000259" key="2">
    <source>
        <dbReference type="PROSITE" id="PS50090"/>
    </source>
</evidence>
<feature type="region of interest" description="Disordered" evidence="1">
    <location>
        <begin position="1"/>
        <end position="76"/>
    </location>
</feature>
<dbReference type="PROSITE" id="PS50090">
    <property type="entry name" value="MYB_LIKE"/>
    <property type="match status" value="1"/>
</dbReference>
<gene>
    <name evidence="3" type="ORF">DFH08DRAFT_975300</name>
</gene>
<feature type="compositionally biased region" description="Low complexity" evidence="1">
    <location>
        <begin position="26"/>
        <end position="43"/>
    </location>
</feature>
<feature type="compositionally biased region" description="Polar residues" evidence="1">
    <location>
        <begin position="242"/>
        <end position="253"/>
    </location>
</feature>